<protein>
    <submittedName>
        <fullName evidence="1">Uncharacterized protein</fullName>
    </submittedName>
</protein>
<dbReference type="EMBL" id="FTPD01000004">
    <property type="protein sequence ID" value="SIT53511.1"/>
    <property type="molecule type" value="Genomic_DNA"/>
</dbReference>
<name>A0A1R3V0T9_9HYPH</name>
<evidence type="ECO:0000313" key="2">
    <source>
        <dbReference type="Proteomes" id="UP000188388"/>
    </source>
</evidence>
<proteinExistence type="predicted"/>
<organism evidence="1 2">
    <name type="scientific">Mesorhizobium prunaredense</name>
    <dbReference type="NCBI Taxonomy" id="1631249"/>
    <lineage>
        <taxon>Bacteria</taxon>
        <taxon>Pseudomonadati</taxon>
        <taxon>Pseudomonadota</taxon>
        <taxon>Alphaproteobacteria</taxon>
        <taxon>Hyphomicrobiales</taxon>
        <taxon>Phyllobacteriaceae</taxon>
        <taxon>Mesorhizobium</taxon>
    </lineage>
</organism>
<accession>A0A1R3V0T9</accession>
<dbReference type="Proteomes" id="UP000188388">
    <property type="component" value="Unassembled WGS sequence"/>
</dbReference>
<dbReference type="STRING" id="1631249.BQ8794_120030"/>
<gene>
    <name evidence="1" type="ORF">BQ8794_120030</name>
</gene>
<keyword evidence="2" id="KW-1185">Reference proteome</keyword>
<sequence>MFISQCNTGLTESRFKKPDTSKIAGKRQASQHRTRTFGVGAWGWRSLFDVKYTNPLNAPATVVVYEPGVTLKLAATMRFGG</sequence>
<dbReference type="AlphaFoldDB" id="A0A1R3V0T9"/>
<reference evidence="2" key="1">
    <citation type="submission" date="2017-01" db="EMBL/GenBank/DDBJ databases">
        <authorList>
            <person name="Brunel B."/>
        </authorList>
    </citation>
    <scope>NUCLEOTIDE SEQUENCE [LARGE SCALE GENOMIC DNA]</scope>
</reference>
<evidence type="ECO:0000313" key="1">
    <source>
        <dbReference type="EMBL" id="SIT53511.1"/>
    </source>
</evidence>